<feature type="region of interest" description="Disordered" evidence="1">
    <location>
        <begin position="63"/>
        <end position="87"/>
    </location>
</feature>
<dbReference type="EMBL" id="NAJP01000049">
    <property type="protein sequence ID" value="TKA37817.1"/>
    <property type="molecule type" value="Genomic_DNA"/>
</dbReference>
<evidence type="ECO:0000256" key="1">
    <source>
        <dbReference type="SAM" id="MobiDB-lite"/>
    </source>
</evidence>
<accession>A0A4U0UPW6</accession>
<dbReference type="Proteomes" id="UP000310066">
    <property type="component" value="Unassembled WGS sequence"/>
</dbReference>
<name>A0A4U0UPW6_9PEZI</name>
<feature type="region of interest" description="Disordered" evidence="1">
    <location>
        <begin position="240"/>
        <end position="272"/>
    </location>
</feature>
<comment type="caution">
    <text evidence="2">The sequence shown here is derived from an EMBL/GenBank/DDBJ whole genome shotgun (WGS) entry which is preliminary data.</text>
</comment>
<proteinExistence type="predicted"/>
<dbReference type="AlphaFoldDB" id="A0A4U0UPW6"/>
<feature type="compositionally biased region" description="Polar residues" evidence="1">
    <location>
        <begin position="63"/>
        <end position="78"/>
    </location>
</feature>
<organism evidence="2 3">
    <name type="scientific">Friedmanniomyces endolithicus</name>
    <dbReference type="NCBI Taxonomy" id="329885"/>
    <lineage>
        <taxon>Eukaryota</taxon>
        <taxon>Fungi</taxon>
        <taxon>Dikarya</taxon>
        <taxon>Ascomycota</taxon>
        <taxon>Pezizomycotina</taxon>
        <taxon>Dothideomycetes</taxon>
        <taxon>Dothideomycetidae</taxon>
        <taxon>Mycosphaerellales</taxon>
        <taxon>Teratosphaeriaceae</taxon>
        <taxon>Friedmanniomyces</taxon>
    </lineage>
</organism>
<feature type="region of interest" description="Disordered" evidence="1">
    <location>
        <begin position="287"/>
        <end position="309"/>
    </location>
</feature>
<dbReference type="STRING" id="329885.A0A4U0UPW6"/>
<sequence>MSLAILTSSPITYGQIAAPISLAPGPSHKRPKLTLDTHDSSSLFGKASTSLRLETLSATSPTIRNTFQNGHNAAQQRRTLGGKRPSLAPLATDVPVDISRKFTPLFTESPSSPEVPDLTDSSAASYSSTSTVDSLTAEVPYKIAFNITSILSNSPIPRTRYARSLSAQSRPMFPAAKKVVFRAPLTEDVKTSKYTMAHSDIEISVISIPIIDAEPVEGTEGQVLAMTTNVEATVEAVSVAATAPQTGEKRESSDEEDSDTCPATPVAGRRKKSRVWRWTLGPVDVASKQDRPDEVSIGEEMYDGTSSVP</sequence>
<dbReference type="OrthoDB" id="5206740at2759"/>
<protein>
    <submittedName>
        <fullName evidence="2">Uncharacterized protein</fullName>
    </submittedName>
</protein>
<reference evidence="2 3" key="1">
    <citation type="submission" date="2017-03" db="EMBL/GenBank/DDBJ databases">
        <title>Genomes of endolithic fungi from Antarctica.</title>
        <authorList>
            <person name="Coleine C."/>
            <person name="Masonjones S."/>
            <person name="Stajich J.E."/>
        </authorList>
    </citation>
    <scope>NUCLEOTIDE SEQUENCE [LARGE SCALE GENOMIC DNA]</scope>
    <source>
        <strain evidence="2 3">CCFEE 5311</strain>
    </source>
</reference>
<evidence type="ECO:0000313" key="3">
    <source>
        <dbReference type="Proteomes" id="UP000310066"/>
    </source>
</evidence>
<evidence type="ECO:0000313" key="2">
    <source>
        <dbReference type="EMBL" id="TKA37817.1"/>
    </source>
</evidence>
<gene>
    <name evidence="2" type="ORF">B0A54_09819</name>
</gene>